<dbReference type="Gene3D" id="1.25.40.10">
    <property type="entry name" value="Tetratricopeptide repeat domain"/>
    <property type="match status" value="1"/>
</dbReference>
<comment type="caution">
    <text evidence="1">The sequence shown here is derived from an EMBL/GenBank/DDBJ whole genome shotgun (WGS) entry which is preliminary data.</text>
</comment>
<dbReference type="SUPFAM" id="SSF48452">
    <property type="entry name" value="TPR-like"/>
    <property type="match status" value="1"/>
</dbReference>
<protein>
    <recommendedName>
        <fullName evidence="3">Tetratricopeptide repeat protein</fullName>
    </recommendedName>
</protein>
<evidence type="ECO:0000313" key="2">
    <source>
        <dbReference type="Proteomes" id="UP000256924"/>
    </source>
</evidence>
<name>A0A3D9AWH2_9FLAO</name>
<evidence type="ECO:0008006" key="3">
    <source>
        <dbReference type="Google" id="ProtNLM"/>
    </source>
</evidence>
<sequence>MRSIFSLLLLQCSFFAFGQKEDSVAYEIIRQTEDDFIENIESGKQDSANEKFKHLFEQYDTFLLKFPVSDYTFSILGGKASAQYTLKNYDQAKKSYVELLNYFEQNKNLKDPFLRIPYSEDRQFLYELYKKLAHLEMIQKNYREAIQYLNLAQNNPVRISCGNGLFSEIAYIAYLYSECYSNLHDDEKICDILIPVAAIPMVHENSPTVTKLYEILSKKYTKDELRKFFKKSFKTLYSKQGVINTIENTIYYVKFMDRDVILYDINFKNLSKSETRKKLNKILHFSKFYALLSK</sequence>
<evidence type="ECO:0000313" key="1">
    <source>
        <dbReference type="EMBL" id="REC45512.1"/>
    </source>
</evidence>
<dbReference type="InterPro" id="IPR011990">
    <property type="entry name" value="TPR-like_helical_dom_sf"/>
</dbReference>
<dbReference type="AlphaFoldDB" id="A0A3D9AWH2"/>
<accession>A0A3D9AWH2</accession>
<dbReference type="EMBL" id="QNVU01000035">
    <property type="protein sequence ID" value="REC45512.1"/>
    <property type="molecule type" value="Genomic_DNA"/>
</dbReference>
<reference evidence="1 2" key="1">
    <citation type="journal article" date="2004" name="Emerg. Infect. Dis.">
        <title>Amoebae-resisting bacteria isolated from human nasal swabs by amoebal coculture.</title>
        <authorList>
            <person name="Greub G."/>
            <person name="La Scola B."/>
            <person name="Raoult D."/>
        </authorList>
    </citation>
    <scope>NUCLEOTIDE SEQUENCE [LARGE SCALE GENOMIC DNA]</scope>
    <source>
        <strain evidence="1 2">CCUG 51329</strain>
    </source>
</reference>
<dbReference type="RefSeq" id="WP_116099357.1">
    <property type="nucleotide sequence ID" value="NZ_QNVU01000035.1"/>
</dbReference>
<dbReference type="Proteomes" id="UP000256924">
    <property type="component" value="Unassembled WGS sequence"/>
</dbReference>
<organism evidence="1 2">
    <name type="scientific">Candidatus Chryseobacterium massiliense</name>
    <dbReference type="NCBI Taxonomy" id="204089"/>
    <lineage>
        <taxon>Bacteria</taxon>
        <taxon>Pseudomonadati</taxon>
        <taxon>Bacteroidota</taxon>
        <taxon>Flavobacteriia</taxon>
        <taxon>Flavobacteriales</taxon>
        <taxon>Weeksellaceae</taxon>
        <taxon>Chryseobacterium group</taxon>
        <taxon>Chryseobacterium</taxon>
    </lineage>
</organism>
<proteinExistence type="predicted"/>
<gene>
    <name evidence="1" type="ORF">DRF68_15410</name>
</gene>
<keyword evidence="2" id="KW-1185">Reference proteome</keyword>